<proteinExistence type="predicted"/>
<gene>
    <name evidence="11" type="primary">ltaS</name>
    <name evidence="11" type="ORF">BILFYP9_04075</name>
</gene>
<comment type="subcellular location">
    <subcellularLocation>
        <location evidence="1">Cell membrane</location>
        <topology evidence="1">Multi-pass membrane protein</topology>
    </subcellularLocation>
</comment>
<dbReference type="Gene3D" id="3.40.720.10">
    <property type="entry name" value="Alkaline Phosphatase, subunit A"/>
    <property type="match status" value="1"/>
</dbReference>
<feature type="binding site" evidence="8">
    <location>
        <position position="496"/>
    </location>
    <ligand>
        <name>Mn(2+)</name>
        <dbReference type="ChEBI" id="CHEBI:29035"/>
    </ligand>
</feature>
<evidence type="ECO:0000313" key="11">
    <source>
        <dbReference type="EMBL" id="VYT47844.1"/>
    </source>
</evidence>
<dbReference type="CDD" id="cd16015">
    <property type="entry name" value="LTA_synthase"/>
    <property type="match status" value="1"/>
</dbReference>
<evidence type="ECO:0000256" key="5">
    <source>
        <dbReference type="ARBA" id="ARBA00023136"/>
    </source>
</evidence>
<dbReference type="AlphaFoldDB" id="A0A6N2X127"/>
<feature type="transmembrane region" description="Helical" evidence="9">
    <location>
        <begin position="170"/>
        <end position="190"/>
    </location>
</feature>
<dbReference type="InterPro" id="IPR000917">
    <property type="entry name" value="Sulfatase_N"/>
</dbReference>
<evidence type="ECO:0000256" key="6">
    <source>
        <dbReference type="PIRSR" id="PIRSR005091-1"/>
    </source>
</evidence>
<evidence type="ECO:0000256" key="3">
    <source>
        <dbReference type="ARBA" id="ARBA00022692"/>
    </source>
</evidence>
<feature type="transmembrane region" description="Helical" evidence="9">
    <location>
        <begin position="68"/>
        <end position="85"/>
    </location>
</feature>
<keyword evidence="4 9" id="KW-1133">Transmembrane helix</keyword>
<evidence type="ECO:0000256" key="1">
    <source>
        <dbReference type="ARBA" id="ARBA00004651"/>
    </source>
</evidence>
<dbReference type="InterPro" id="IPR012160">
    <property type="entry name" value="LtaS-like"/>
</dbReference>
<dbReference type="EMBL" id="CACRSU010000048">
    <property type="protein sequence ID" value="VYT47844.1"/>
    <property type="molecule type" value="Genomic_DNA"/>
</dbReference>
<feature type="domain" description="Sulfatase N-terminal" evidence="10">
    <location>
        <begin position="264"/>
        <end position="553"/>
    </location>
</feature>
<dbReference type="PANTHER" id="PTHR47371">
    <property type="entry name" value="LIPOTEICHOIC ACID SYNTHASE"/>
    <property type="match status" value="1"/>
</dbReference>
<evidence type="ECO:0000256" key="4">
    <source>
        <dbReference type="ARBA" id="ARBA00022989"/>
    </source>
</evidence>
<organism evidence="11">
    <name type="scientific">Bacteroides intestinalis</name>
    <dbReference type="NCBI Taxonomy" id="329854"/>
    <lineage>
        <taxon>Bacteria</taxon>
        <taxon>Pseudomonadati</taxon>
        <taxon>Bacteroidota</taxon>
        <taxon>Bacteroidia</taxon>
        <taxon>Bacteroidales</taxon>
        <taxon>Bacteroidaceae</taxon>
        <taxon>Bacteroides</taxon>
    </lineage>
</organism>
<evidence type="ECO:0000256" key="2">
    <source>
        <dbReference type="ARBA" id="ARBA00022475"/>
    </source>
</evidence>
<evidence type="ECO:0000259" key="10">
    <source>
        <dbReference type="Pfam" id="PF00884"/>
    </source>
</evidence>
<reference evidence="11" key="1">
    <citation type="submission" date="2019-11" db="EMBL/GenBank/DDBJ databases">
        <authorList>
            <person name="Feng L."/>
        </authorList>
    </citation>
    <scope>NUCLEOTIDE SEQUENCE</scope>
    <source>
        <strain evidence="11">BintestinalisLFYP9</strain>
    </source>
</reference>
<dbReference type="InterPro" id="IPR050448">
    <property type="entry name" value="OpgB/LTA_synthase_biosynth"/>
</dbReference>
<keyword evidence="7" id="KW-0479">Metal-binding</keyword>
<feature type="transmembrane region" description="Helical" evidence="9">
    <location>
        <begin position="35"/>
        <end position="62"/>
    </location>
</feature>
<feature type="binding site" evidence="8">
    <location>
        <position position="495"/>
    </location>
    <ligand>
        <name>Mn(2+)</name>
        <dbReference type="ChEBI" id="CHEBI:29035"/>
    </ligand>
</feature>
<feature type="transmembrane region" description="Helical" evidence="9">
    <location>
        <begin position="92"/>
        <end position="113"/>
    </location>
</feature>
<dbReference type="InterPro" id="IPR017850">
    <property type="entry name" value="Alkaline_phosphatase_core_sf"/>
</dbReference>
<evidence type="ECO:0000256" key="8">
    <source>
        <dbReference type="PIRSR" id="PIRSR005091-3"/>
    </source>
</evidence>
<feature type="active site" evidence="6">
    <location>
        <position position="315"/>
    </location>
</feature>
<dbReference type="GO" id="GO:0046872">
    <property type="term" value="F:metal ion binding"/>
    <property type="evidence" value="ECO:0007669"/>
    <property type="project" value="UniProtKB-KW"/>
</dbReference>
<evidence type="ECO:0000256" key="7">
    <source>
        <dbReference type="PIRSR" id="PIRSR005091-2"/>
    </source>
</evidence>
<dbReference type="Pfam" id="PF00884">
    <property type="entry name" value="Sulfatase"/>
    <property type="match status" value="1"/>
</dbReference>
<protein>
    <submittedName>
        <fullName evidence="11">Lipoteichoic acid synthase</fullName>
    </submittedName>
</protein>
<dbReference type="SUPFAM" id="SSF53649">
    <property type="entry name" value="Alkaline phosphatase-like"/>
    <property type="match status" value="1"/>
</dbReference>
<dbReference type="PANTHER" id="PTHR47371:SF3">
    <property type="entry name" value="PHOSPHOGLYCEROL TRANSFERASE I"/>
    <property type="match status" value="1"/>
</dbReference>
<keyword evidence="7" id="KW-0464">Manganese</keyword>
<name>A0A6N2X127_9BACE</name>
<keyword evidence="5 9" id="KW-0472">Membrane</keyword>
<keyword evidence="3 9" id="KW-0812">Transmembrane</keyword>
<sequence>MSHLYELQNDSEKYIVPLRPDINIRFIMTKIDKSILTFGVTIFLKFILFDILWCIPTTFASLSTVECYTTKLIATFILLIPYAFLRMWKTETFIMLLLDFLLIANLMYFRTYYTAIPLNSYGLSGNLADFTGSVIDSLRWYDSLFPLSTLIAAIIHLRTKTSHLKRPVRALPYVGILVVIICIFGTVTLMKGGFSKAYGKYRDKAYLCSSGPSIYTIFGSLCYDLIGPQQQLTPELEAKIQEWLSAKPKHEAALISDSTNRRTNCIVIFAESLESWVLEKEVEGQEITPYMNKLLKDSTTLYAPHVLTQVKGGRSIDAQLMLCTGLLPINSGTYSSQYPNHIYPSLQKAMREKNHSRNYLLTIDKLSTWNQGPIAQSFGIDTIIAYHDFKLTEAFGTHKRTGDGSFFTQCQEKIEKGEIWKKGENAYMQLITYSGHAPFILPKQLREVSFSSGIPEKMGDYMTTARYTDKAIGKFVEYLKTLPQYKETLIVITGDHEGLAYYRTELCESPGGKDIVSDKPFTPFIVVNSPVSMRYDKVMGQIDMYPTLLNLLQLDDYYWTGLGESILTPNKKGFAVGSQMNVEGEGYTPEEVDLAKEAYDISDEMIRFNYFKK</sequence>
<dbReference type="PIRSF" id="PIRSF005091">
    <property type="entry name" value="Mmb_sulf_HI1246"/>
    <property type="match status" value="1"/>
</dbReference>
<dbReference type="Gene3D" id="3.30.1120.170">
    <property type="match status" value="1"/>
</dbReference>
<feature type="transmembrane region" description="Helical" evidence="9">
    <location>
        <begin position="140"/>
        <end position="158"/>
    </location>
</feature>
<feature type="binding site" evidence="8">
    <location>
        <position position="271"/>
    </location>
    <ligand>
        <name>Mn(2+)</name>
        <dbReference type="ChEBI" id="CHEBI:29035"/>
    </ligand>
</feature>
<feature type="binding site" evidence="7">
    <location>
        <position position="436"/>
    </location>
    <ligand>
        <name>substrate</name>
    </ligand>
</feature>
<dbReference type="GO" id="GO:0005886">
    <property type="term" value="C:plasma membrane"/>
    <property type="evidence" value="ECO:0007669"/>
    <property type="project" value="UniProtKB-SubCell"/>
</dbReference>
<accession>A0A6N2X127</accession>
<evidence type="ECO:0000256" key="9">
    <source>
        <dbReference type="SAM" id="Phobius"/>
    </source>
</evidence>
<keyword evidence="2" id="KW-1003">Cell membrane</keyword>